<dbReference type="EMBL" id="CP033930">
    <property type="protein sequence ID" value="AZB19292.1"/>
    <property type="molecule type" value="Genomic_DNA"/>
</dbReference>
<dbReference type="AlphaFoldDB" id="A0AAD0YXW0"/>
<evidence type="ECO:0000313" key="2">
    <source>
        <dbReference type="Proteomes" id="UP000269015"/>
    </source>
</evidence>
<protein>
    <submittedName>
        <fullName evidence="1">Uncharacterized protein</fullName>
    </submittedName>
</protein>
<dbReference type="Proteomes" id="UP000269015">
    <property type="component" value="Chromosome"/>
</dbReference>
<proteinExistence type="predicted"/>
<accession>A0AAD0YXW0</accession>
<reference evidence="1 2" key="1">
    <citation type="submission" date="2018-11" db="EMBL/GenBank/DDBJ databases">
        <title>Proposal to divide the Flavobacteriaceae and reorganize its genera based on Amino Acid Identity values calculated from whole genome sequences.</title>
        <authorList>
            <person name="Nicholson A.C."/>
            <person name="Gulvik C.A."/>
            <person name="Whitney A.M."/>
            <person name="Humrighouse B.W."/>
            <person name="Bell M."/>
            <person name="Holmes B."/>
            <person name="Steigerwalt A.G."/>
            <person name="Villarma A."/>
            <person name="Sheth M."/>
            <person name="Batra D."/>
            <person name="Pryor J."/>
            <person name="Bernardet J.-F."/>
            <person name="Hugo C."/>
            <person name="Kampfer P."/>
            <person name="Newman J."/>
            <person name="McQuiston J.R."/>
        </authorList>
    </citation>
    <scope>NUCLEOTIDE SEQUENCE [LARGE SCALE GENOMIC DNA]</scope>
    <source>
        <strain evidence="1 2">H5559</strain>
    </source>
</reference>
<name>A0AAD0YXW0_CHRID</name>
<organism evidence="1 2">
    <name type="scientific">Chryseobacterium indologenes</name>
    <name type="common">Flavobacterium indologenes</name>
    <dbReference type="NCBI Taxonomy" id="253"/>
    <lineage>
        <taxon>Bacteria</taxon>
        <taxon>Pseudomonadati</taxon>
        <taxon>Bacteroidota</taxon>
        <taxon>Flavobacteriia</taxon>
        <taxon>Flavobacteriales</taxon>
        <taxon>Weeksellaceae</taxon>
        <taxon>Chryseobacterium group</taxon>
        <taxon>Chryseobacterium</taxon>
    </lineage>
</organism>
<dbReference type="RefSeq" id="WP_027371821.1">
    <property type="nucleotide sequence ID" value="NZ_CP023968.1"/>
</dbReference>
<evidence type="ECO:0000313" key="1">
    <source>
        <dbReference type="EMBL" id="AZB19292.1"/>
    </source>
</evidence>
<gene>
    <name evidence="1" type="ORF">EG352_16660</name>
</gene>
<sequence length="325" mass="37875">MILNVIFSYNRAIQLDYLIQSVIKRFKSDSKVVILYHTTGAHQQGYDLLKKKYADQKSISFVERKNVVFDWAYWDALNSKKDWAFFKERNLFNKNGDNFKGALQKIIKNSGCEFVMFNTDDGVFFEDVIVPEEVFSIIRNNPENASYRLYVGDNLEGMPHYLEKKNDFYQWDYYKDTVIHHWSYPFSVDGTIYHSEGLLKHLKRMVYHNPVTLEENGFQYIRYRKLFAIGLSPLQSKLVATKLNRVSVDTLNPTIHIKPDFLNEKFLAGYTLELVIPENIDNANIVPSEIYLVNGDKKELIYSMDEQGKKVQGLLGIEGAKSQLE</sequence>